<evidence type="ECO:0000313" key="2">
    <source>
        <dbReference type="EMBL" id="EWY36164.1"/>
    </source>
</evidence>
<dbReference type="Pfam" id="PF14348">
    <property type="entry name" value="DtrJ-like"/>
    <property type="match status" value="1"/>
</dbReference>
<dbReference type="Proteomes" id="UP000019486">
    <property type="component" value="Unassembled WGS sequence"/>
</dbReference>
<feature type="transmembrane region" description="Helical" evidence="1">
    <location>
        <begin position="6"/>
        <end position="22"/>
    </location>
</feature>
<organism evidence="2 3">
    <name type="scientific">Skermanella stibiiresistens SB22</name>
    <dbReference type="NCBI Taxonomy" id="1385369"/>
    <lineage>
        <taxon>Bacteria</taxon>
        <taxon>Pseudomonadati</taxon>
        <taxon>Pseudomonadota</taxon>
        <taxon>Alphaproteobacteria</taxon>
        <taxon>Rhodospirillales</taxon>
        <taxon>Azospirillaceae</taxon>
        <taxon>Skermanella</taxon>
    </lineage>
</organism>
<proteinExistence type="predicted"/>
<evidence type="ECO:0000313" key="3">
    <source>
        <dbReference type="Proteomes" id="UP000019486"/>
    </source>
</evidence>
<protein>
    <recommendedName>
        <fullName evidence="4">DUF4400 domain-containing protein</fullName>
    </recommendedName>
</protein>
<keyword evidence="1" id="KW-0472">Membrane</keyword>
<feature type="transmembrane region" description="Helical" evidence="1">
    <location>
        <begin position="111"/>
        <end position="133"/>
    </location>
</feature>
<sequence>MLLFEFLVVWLLLPLSWITWWLDQERYLVWTGLGPDIGAWIDVFGRDLYQLLAVRTGLEAELTAFIQELTLRGQQSTGTARMASDFQAWWLHRLTVLLSIILIGAKRAGMIAAWAPFGVLALALAVGDGALVWRRRLWSFKYQSPLVHRAGRVIAGLGLLLLLALIWMPLPIHPYWTPTLFSLSLIGVYLMMRSAQKRL</sequence>
<comment type="caution">
    <text evidence="2">The sequence shown here is derived from an EMBL/GenBank/DDBJ whole genome shotgun (WGS) entry which is preliminary data.</text>
</comment>
<accession>W9GR00</accession>
<dbReference type="InterPro" id="IPR022266">
    <property type="entry name" value="DtrJ-like"/>
</dbReference>
<feature type="transmembrane region" description="Helical" evidence="1">
    <location>
        <begin position="175"/>
        <end position="192"/>
    </location>
</feature>
<keyword evidence="1" id="KW-0812">Transmembrane</keyword>
<keyword evidence="1" id="KW-1133">Transmembrane helix</keyword>
<gene>
    <name evidence="2" type="ORF">N825_29840</name>
</gene>
<dbReference type="STRING" id="1385369.N825_29840"/>
<keyword evidence="3" id="KW-1185">Reference proteome</keyword>
<reference evidence="2 3" key="1">
    <citation type="submission" date="2013-08" db="EMBL/GenBank/DDBJ databases">
        <title>The genome sequence of Skermanella stibiiresistens.</title>
        <authorList>
            <person name="Zhu W."/>
            <person name="Wang G."/>
        </authorList>
    </citation>
    <scope>NUCLEOTIDE SEQUENCE [LARGE SCALE GENOMIC DNA]</scope>
    <source>
        <strain evidence="2 3">SB22</strain>
    </source>
</reference>
<name>W9GR00_9PROT</name>
<dbReference type="EMBL" id="AVFL01000051">
    <property type="protein sequence ID" value="EWY36164.1"/>
    <property type="molecule type" value="Genomic_DNA"/>
</dbReference>
<evidence type="ECO:0008006" key="4">
    <source>
        <dbReference type="Google" id="ProtNLM"/>
    </source>
</evidence>
<evidence type="ECO:0000256" key="1">
    <source>
        <dbReference type="SAM" id="Phobius"/>
    </source>
</evidence>
<feature type="transmembrane region" description="Helical" evidence="1">
    <location>
        <begin position="153"/>
        <end position="169"/>
    </location>
</feature>
<dbReference type="AlphaFoldDB" id="W9GR00"/>